<feature type="compositionally biased region" description="Polar residues" evidence="5">
    <location>
        <begin position="579"/>
        <end position="593"/>
    </location>
</feature>
<evidence type="ECO:0000256" key="4">
    <source>
        <dbReference type="PROSITE-ProRule" id="PRU00089"/>
    </source>
</evidence>
<feature type="region of interest" description="Disordered" evidence="5">
    <location>
        <begin position="177"/>
        <end position="226"/>
    </location>
</feature>
<dbReference type="AlphaFoldDB" id="A0AAJ7XA97"/>
<dbReference type="PANTHER" id="PTHR46262:SF2">
    <property type="entry name" value="FORKHEAD BOX PROTEIN BINIOU"/>
    <property type="match status" value="1"/>
</dbReference>
<dbReference type="PROSITE" id="PS00658">
    <property type="entry name" value="FORK_HEAD_2"/>
    <property type="match status" value="1"/>
</dbReference>
<name>A0AAJ7XA97_PETMA</name>
<dbReference type="SUPFAM" id="SSF46785">
    <property type="entry name" value="Winged helix' DNA-binding domain"/>
    <property type="match status" value="1"/>
</dbReference>
<evidence type="ECO:0000259" key="6">
    <source>
        <dbReference type="PROSITE" id="PS50039"/>
    </source>
</evidence>
<feature type="region of interest" description="Disordered" evidence="5">
    <location>
        <begin position="471"/>
        <end position="498"/>
    </location>
</feature>
<gene>
    <name evidence="8" type="primary">LOC116952060</name>
</gene>
<dbReference type="GeneID" id="116952060"/>
<evidence type="ECO:0000256" key="3">
    <source>
        <dbReference type="ARBA" id="ARBA00023242"/>
    </source>
</evidence>
<dbReference type="Proteomes" id="UP001318040">
    <property type="component" value="Chromosome 45"/>
</dbReference>
<dbReference type="GO" id="GO:0000978">
    <property type="term" value="F:RNA polymerase II cis-regulatory region sequence-specific DNA binding"/>
    <property type="evidence" value="ECO:0007669"/>
    <property type="project" value="TreeGrafter"/>
</dbReference>
<feature type="compositionally biased region" description="Basic and acidic residues" evidence="5">
    <location>
        <begin position="341"/>
        <end position="354"/>
    </location>
</feature>
<feature type="compositionally biased region" description="Gly residues" evidence="5">
    <location>
        <begin position="320"/>
        <end position="330"/>
    </location>
</feature>
<dbReference type="PROSITE" id="PS50039">
    <property type="entry name" value="FORK_HEAD_3"/>
    <property type="match status" value="1"/>
</dbReference>
<evidence type="ECO:0000313" key="7">
    <source>
        <dbReference type="Proteomes" id="UP001318040"/>
    </source>
</evidence>
<dbReference type="GO" id="GO:0000981">
    <property type="term" value="F:DNA-binding transcription factor activity, RNA polymerase II-specific"/>
    <property type="evidence" value="ECO:0007669"/>
    <property type="project" value="TreeGrafter"/>
</dbReference>
<dbReference type="PANTHER" id="PTHR46262">
    <property type="entry name" value="FORKHEAD BOX PROTEIN BINIOU"/>
    <property type="match status" value="1"/>
</dbReference>
<proteinExistence type="predicted"/>
<dbReference type="InterPro" id="IPR018122">
    <property type="entry name" value="TF_fork_head_CS_1"/>
</dbReference>
<dbReference type="SMART" id="SM00339">
    <property type="entry name" value="FH"/>
    <property type="match status" value="1"/>
</dbReference>
<keyword evidence="2 4" id="KW-0238">DNA-binding</keyword>
<feature type="region of interest" description="Disordered" evidence="5">
    <location>
        <begin position="510"/>
        <end position="593"/>
    </location>
</feature>
<dbReference type="RefSeq" id="XP_032826970.1">
    <property type="nucleotide sequence ID" value="XM_032971079.1"/>
</dbReference>
<feature type="region of interest" description="Disordered" evidence="5">
    <location>
        <begin position="305"/>
        <end position="365"/>
    </location>
</feature>
<dbReference type="GO" id="GO:0005634">
    <property type="term" value="C:nucleus"/>
    <property type="evidence" value="ECO:0007669"/>
    <property type="project" value="UniProtKB-SubCell"/>
</dbReference>
<feature type="compositionally biased region" description="Polar residues" evidence="5">
    <location>
        <begin position="475"/>
        <end position="493"/>
    </location>
</feature>
<evidence type="ECO:0000256" key="2">
    <source>
        <dbReference type="ARBA" id="ARBA00023125"/>
    </source>
</evidence>
<feature type="compositionally biased region" description="Basic residues" evidence="5">
    <location>
        <begin position="179"/>
        <end position="188"/>
    </location>
</feature>
<reference evidence="8" key="1">
    <citation type="submission" date="2025-08" db="UniProtKB">
        <authorList>
            <consortium name="RefSeq"/>
        </authorList>
    </citation>
    <scope>IDENTIFICATION</scope>
    <source>
        <tissue evidence="8">Sperm</tissue>
    </source>
</reference>
<dbReference type="Pfam" id="PF00250">
    <property type="entry name" value="Forkhead"/>
    <property type="match status" value="1"/>
</dbReference>
<keyword evidence="7" id="KW-1185">Reference proteome</keyword>
<evidence type="ECO:0000256" key="5">
    <source>
        <dbReference type="SAM" id="MobiDB-lite"/>
    </source>
</evidence>
<dbReference type="InterPro" id="IPR001766">
    <property type="entry name" value="Fork_head_dom"/>
</dbReference>
<dbReference type="InterPro" id="IPR036388">
    <property type="entry name" value="WH-like_DNA-bd_sf"/>
</dbReference>
<feature type="DNA-binding region" description="Fork-head" evidence="4">
    <location>
        <begin position="53"/>
        <end position="147"/>
    </location>
</feature>
<dbReference type="Gene3D" id="1.10.10.10">
    <property type="entry name" value="Winged helix-like DNA-binding domain superfamily/Winged helix DNA-binding domain"/>
    <property type="match status" value="1"/>
</dbReference>
<evidence type="ECO:0000313" key="8">
    <source>
        <dbReference type="RefSeq" id="XP_032826970.1"/>
    </source>
</evidence>
<dbReference type="PROSITE" id="PS00657">
    <property type="entry name" value="FORK_HEAD_1"/>
    <property type="match status" value="1"/>
</dbReference>
<dbReference type="GO" id="GO:0009887">
    <property type="term" value="P:animal organ morphogenesis"/>
    <property type="evidence" value="ECO:0007669"/>
    <property type="project" value="TreeGrafter"/>
</dbReference>
<feature type="region of interest" description="Disordered" evidence="5">
    <location>
        <begin position="19"/>
        <end position="53"/>
    </location>
</feature>
<dbReference type="InterPro" id="IPR051770">
    <property type="entry name" value="Forkhead_box_regulator"/>
</dbReference>
<dbReference type="GO" id="GO:0048731">
    <property type="term" value="P:system development"/>
    <property type="evidence" value="ECO:0007669"/>
    <property type="project" value="UniProtKB-ARBA"/>
</dbReference>
<evidence type="ECO:0000256" key="1">
    <source>
        <dbReference type="ARBA" id="ARBA00004123"/>
    </source>
</evidence>
<dbReference type="PRINTS" id="PR00053">
    <property type="entry name" value="FORKHEAD"/>
</dbReference>
<dbReference type="FunFam" id="1.10.10.10:FF:000071">
    <property type="entry name" value="Forkhead box F1"/>
    <property type="match status" value="1"/>
</dbReference>
<keyword evidence="3 4" id="KW-0539">Nucleus</keyword>
<comment type="subcellular location">
    <subcellularLocation>
        <location evidence="1 4">Nucleus</location>
    </subcellularLocation>
</comment>
<dbReference type="InterPro" id="IPR030456">
    <property type="entry name" value="TF_fork_head_CS_2"/>
</dbReference>
<feature type="domain" description="Fork-head" evidence="6">
    <location>
        <begin position="53"/>
        <end position="147"/>
    </location>
</feature>
<organism evidence="7 8">
    <name type="scientific">Petromyzon marinus</name>
    <name type="common">Sea lamprey</name>
    <dbReference type="NCBI Taxonomy" id="7757"/>
    <lineage>
        <taxon>Eukaryota</taxon>
        <taxon>Metazoa</taxon>
        <taxon>Chordata</taxon>
        <taxon>Craniata</taxon>
        <taxon>Vertebrata</taxon>
        <taxon>Cyclostomata</taxon>
        <taxon>Hyperoartia</taxon>
        <taxon>Petromyzontiformes</taxon>
        <taxon>Petromyzontidae</taxon>
        <taxon>Petromyzon</taxon>
    </lineage>
</organism>
<accession>A0AAJ7XA97</accession>
<protein>
    <submittedName>
        <fullName evidence="8">Forkhead box protein F1-B-like isoform X1</fullName>
    </submittedName>
</protein>
<dbReference type="InterPro" id="IPR036390">
    <property type="entry name" value="WH_DNA-bd_sf"/>
</dbReference>
<sequence>MLEAYSSGTYTEGTMTMEVSSSVHAPLKSPGSEATRPCGHKRHSPGAQRRPEKPPFSYIALIVMAIQSSPAKRVTLSEIYQFLQGRFPFFRGAYQGWKNSVRHNLSLNECFVKLPKGLGRPGKGHYWTIDPASEFMFEEGSFRRRPRGFRLKCQAYRGSQALLHYGLVGLTSTAFHHHDQPHHHHHNPPPHQILHQQLQHNQDHHSYQQQQQQHHQHDYLQHHHHETNHLHSNGLHEQSYGHLQHHLALGMDVPRSALHHANQHSGPDLPKSPSFTKVAYAEGATCSLKEASATMARRGKEALGSCTVADDGPQSAATFGGDGYTGGGNGARRWLQGSPGGRDRRQSQRADDGRPSSGQQLGLGADACFGKGDELTSSELSKGSLGHLGAGTHGSKDVRAVDATDVLQDVGSRLGFIQGSSHSVGDLSAVHHHLFVGSTGFSSADQAPHLLPHHHHPPLYAPPPGHGSSEFATGLSPTWHQNCSPGSSPSLTRLSPAEKSRPHFIHHLTNHHHQHQQQHQQTGSSFLSYGGSAAESRIQPPLQSPHKLQPRAGPRSAAVVSGTTHSLCLSPPVEREGKQTSLSLSHAHTPSAQ</sequence>
<dbReference type="KEGG" id="pmrn:116952060"/>